<dbReference type="OrthoDB" id="2317065at2759"/>
<dbReference type="STRING" id="1051891.A0A0C3QPB6"/>
<evidence type="ECO:0000256" key="1">
    <source>
        <dbReference type="ARBA" id="ARBA00022801"/>
    </source>
</evidence>
<proteinExistence type="inferred from homology"/>
<evidence type="ECO:0000256" key="2">
    <source>
        <dbReference type="ARBA" id="ARBA00038358"/>
    </source>
</evidence>
<keyword evidence="3" id="KW-0732">Signal</keyword>
<sequence>MARLPFTVLVLAPLLAAAIPRIPIELYSPLISEKLLATSQKFTASNTVYPQWTTITPSDGKWQFFKTDTWTSGFLPASLILMYERGQICPDGSLVSQQDAATSLDQGRTWSVPLTGLETTNNVKHDVGFISFPFWEELKINPANATAANHTLAFAAYLAGRFNPTVGCTKSWDLGTPPEFQVIIDNMINIELFFIAADLLGPSNPNYSRYRFMATSHADHTMVNHIRADGSTYHVVTYDQNTGAVLKQGTAQGYSDSSTWSRGQAWGMYGFTSMYNRTGNATYLDTARRLSTWYISHLPEDNSVPFWDFNAPSTPTPPRDTSSATIAASAMLFLSQMETKAGNQTGSDLWRDHAVSLLYDTVSLGFKPQNAGWESILSNGTANNPNLNNNTGLTYGDYYFIKAGNTLLEMGLANCS</sequence>
<reference evidence="4 5" key="1">
    <citation type="submission" date="2014-04" db="EMBL/GenBank/DDBJ databases">
        <authorList>
            <consortium name="DOE Joint Genome Institute"/>
            <person name="Kuo A."/>
            <person name="Girlanda M."/>
            <person name="Perotto S."/>
            <person name="Kohler A."/>
            <person name="Nagy L.G."/>
            <person name="Floudas D."/>
            <person name="Copeland A."/>
            <person name="Barry K.W."/>
            <person name="Cichocki N."/>
            <person name="Veneault-Fourrey C."/>
            <person name="LaButti K."/>
            <person name="Lindquist E.A."/>
            <person name="Lipzen A."/>
            <person name="Lundell T."/>
            <person name="Morin E."/>
            <person name="Murat C."/>
            <person name="Sun H."/>
            <person name="Tunlid A."/>
            <person name="Henrissat B."/>
            <person name="Grigoriev I.V."/>
            <person name="Hibbett D.S."/>
            <person name="Martin F."/>
            <person name="Nordberg H.P."/>
            <person name="Cantor M.N."/>
            <person name="Hua S.X."/>
        </authorList>
    </citation>
    <scope>NUCLEOTIDE SEQUENCE [LARGE SCALE GENOMIC DNA]</scope>
    <source>
        <strain evidence="4 5">MUT 4182</strain>
    </source>
</reference>
<dbReference type="GO" id="GO:0000272">
    <property type="term" value="P:polysaccharide catabolic process"/>
    <property type="evidence" value="ECO:0007669"/>
    <property type="project" value="TreeGrafter"/>
</dbReference>
<keyword evidence="5" id="KW-1185">Reference proteome</keyword>
<keyword evidence="1 4" id="KW-0378">Hydrolase</keyword>
<feature type="signal peptide" evidence="3">
    <location>
        <begin position="1"/>
        <end position="18"/>
    </location>
</feature>
<dbReference type="Proteomes" id="UP000054248">
    <property type="component" value="Unassembled WGS sequence"/>
</dbReference>
<dbReference type="InterPro" id="IPR012341">
    <property type="entry name" value="6hp_glycosidase-like_sf"/>
</dbReference>
<protein>
    <submittedName>
        <fullName evidence="4">Glycoside hydrolase family 88 protein</fullName>
    </submittedName>
</protein>
<dbReference type="InterPro" id="IPR008928">
    <property type="entry name" value="6-hairpin_glycosidase_sf"/>
</dbReference>
<dbReference type="AlphaFoldDB" id="A0A0C3QPB6"/>
<dbReference type="Gene3D" id="1.50.10.10">
    <property type="match status" value="1"/>
</dbReference>
<dbReference type="InterPro" id="IPR052369">
    <property type="entry name" value="UG_Glycosaminoglycan_Hydrolase"/>
</dbReference>
<comment type="similarity">
    <text evidence="2">Belongs to the glycosyl hydrolase 88 family.</text>
</comment>
<feature type="chain" id="PRO_5002169005" evidence="3">
    <location>
        <begin position="19"/>
        <end position="416"/>
    </location>
</feature>
<gene>
    <name evidence="4" type="ORF">M407DRAFT_70935</name>
</gene>
<dbReference type="EMBL" id="KN822986">
    <property type="protein sequence ID" value="KIO29134.1"/>
    <property type="molecule type" value="Genomic_DNA"/>
</dbReference>
<feature type="non-terminal residue" evidence="4">
    <location>
        <position position="416"/>
    </location>
</feature>
<dbReference type="HOGENOM" id="CLU_027158_2_1_1"/>
<evidence type="ECO:0000313" key="5">
    <source>
        <dbReference type="Proteomes" id="UP000054248"/>
    </source>
</evidence>
<dbReference type="GO" id="GO:0052757">
    <property type="term" value="F:chondroitin hydrolase activity"/>
    <property type="evidence" value="ECO:0007669"/>
    <property type="project" value="TreeGrafter"/>
</dbReference>
<evidence type="ECO:0000313" key="4">
    <source>
        <dbReference type="EMBL" id="KIO29134.1"/>
    </source>
</evidence>
<accession>A0A0C3QPB6</accession>
<dbReference type="PANTHER" id="PTHR36845">
    <property type="entry name" value="HYDROLASE, PUTATIVE (AFU_ORTHOLOGUE AFUA_7G05090)-RELATED"/>
    <property type="match status" value="1"/>
</dbReference>
<organism evidence="4 5">
    <name type="scientific">Tulasnella calospora MUT 4182</name>
    <dbReference type="NCBI Taxonomy" id="1051891"/>
    <lineage>
        <taxon>Eukaryota</taxon>
        <taxon>Fungi</taxon>
        <taxon>Dikarya</taxon>
        <taxon>Basidiomycota</taxon>
        <taxon>Agaricomycotina</taxon>
        <taxon>Agaricomycetes</taxon>
        <taxon>Cantharellales</taxon>
        <taxon>Tulasnellaceae</taxon>
        <taxon>Tulasnella</taxon>
    </lineage>
</organism>
<reference evidence="5" key="2">
    <citation type="submission" date="2015-01" db="EMBL/GenBank/DDBJ databases">
        <title>Evolutionary Origins and Diversification of the Mycorrhizal Mutualists.</title>
        <authorList>
            <consortium name="DOE Joint Genome Institute"/>
            <consortium name="Mycorrhizal Genomics Consortium"/>
            <person name="Kohler A."/>
            <person name="Kuo A."/>
            <person name="Nagy L.G."/>
            <person name="Floudas D."/>
            <person name="Copeland A."/>
            <person name="Barry K.W."/>
            <person name="Cichocki N."/>
            <person name="Veneault-Fourrey C."/>
            <person name="LaButti K."/>
            <person name="Lindquist E.A."/>
            <person name="Lipzen A."/>
            <person name="Lundell T."/>
            <person name="Morin E."/>
            <person name="Murat C."/>
            <person name="Riley R."/>
            <person name="Ohm R."/>
            <person name="Sun H."/>
            <person name="Tunlid A."/>
            <person name="Henrissat B."/>
            <person name="Grigoriev I.V."/>
            <person name="Hibbett D.S."/>
            <person name="Martin F."/>
        </authorList>
    </citation>
    <scope>NUCLEOTIDE SEQUENCE [LARGE SCALE GENOMIC DNA]</scope>
    <source>
        <strain evidence="5">MUT 4182</strain>
    </source>
</reference>
<dbReference type="PANTHER" id="PTHR36845:SF1">
    <property type="entry name" value="HYDROLASE, PUTATIVE (AFU_ORTHOLOGUE AFUA_7G05090)-RELATED"/>
    <property type="match status" value="1"/>
</dbReference>
<evidence type="ECO:0000256" key="3">
    <source>
        <dbReference type="SAM" id="SignalP"/>
    </source>
</evidence>
<dbReference type="SUPFAM" id="SSF48208">
    <property type="entry name" value="Six-hairpin glycosidases"/>
    <property type="match status" value="1"/>
</dbReference>
<name>A0A0C3QPB6_9AGAM</name>